<name>A0A1E5SI51_9FLAO</name>
<evidence type="ECO:0000313" key="7">
    <source>
        <dbReference type="Proteomes" id="UP000095713"/>
    </source>
</evidence>
<evidence type="ECO:0000256" key="1">
    <source>
        <dbReference type="ARBA" id="ARBA00023015"/>
    </source>
</evidence>
<dbReference type="Proteomes" id="UP000095713">
    <property type="component" value="Unassembled WGS sequence"/>
</dbReference>
<organism evidence="6 7">
    <name type="scientific">Flavivirga aquatica</name>
    <dbReference type="NCBI Taxonomy" id="1849968"/>
    <lineage>
        <taxon>Bacteria</taxon>
        <taxon>Pseudomonadati</taxon>
        <taxon>Bacteroidota</taxon>
        <taxon>Flavobacteriia</taxon>
        <taxon>Flavobacteriales</taxon>
        <taxon>Flavobacteriaceae</taxon>
        <taxon>Flavivirga</taxon>
    </lineage>
</organism>
<protein>
    <recommendedName>
        <fullName evidence="5">HTH tetR-type domain-containing protein</fullName>
    </recommendedName>
</protein>
<keyword evidence="1" id="KW-0805">Transcription regulation</keyword>
<dbReference type="PROSITE" id="PS01081">
    <property type="entry name" value="HTH_TETR_1"/>
    <property type="match status" value="1"/>
</dbReference>
<evidence type="ECO:0000256" key="4">
    <source>
        <dbReference type="PROSITE-ProRule" id="PRU00335"/>
    </source>
</evidence>
<dbReference type="InterPro" id="IPR023772">
    <property type="entry name" value="DNA-bd_HTH_TetR-type_CS"/>
</dbReference>
<dbReference type="PANTHER" id="PTHR47506:SF1">
    <property type="entry name" value="HTH-TYPE TRANSCRIPTIONAL REGULATOR YJDC"/>
    <property type="match status" value="1"/>
</dbReference>
<dbReference type="RefSeq" id="WP_069831474.1">
    <property type="nucleotide sequence ID" value="NZ_MDJD01000054.1"/>
</dbReference>
<dbReference type="SUPFAM" id="SSF46689">
    <property type="entry name" value="Homeodomain-like"/>
    <property type="match status" value="1"/>
</dbReference>
<feature type="DNA-binding region" description="H-T-H motif" evidence="4">
    <location>
        <begin position="31"/>
        <end position="50"/>
    </location>
</feature>
<gene>
    <name evidence="6" type="ORF">A8C32_06230</name>
</gene>
<dbReference type="PROSITE" id="PS50977">
    <property type="entry name" value="HTH_TETR_2"/>
    <property type="match status" value="1"/>
</dbReference>
<feature type="domain" description="HTH tetR-type" evidence="5">
    <location>
        <begin position="8"/>
        <end position="68"/>
    </location>
</feature>
<reference evidence="6 7" key="1">
    <citation type="submission" date="2016-05" db="EMBL/GenBank/DDBJ databases">
        <title>Draft Genome Sequence of Algibacter sp. Strain SK-16 Isolated from the Surface Water of Aburatsubo Inlet.</title>
        <authorList>
            <person name="Wong S.-K."/>
            <person name="Yoshizawa S."/>
            <person name="Nakajima Y."/>
            <person name="Ogura Y."/>
            <person name="Tetsuya H."/>
            <person name="Hamasaki K."/>
        </authorList>
    </citation>
    <scope>NUCLEOTIDE SEQUENCE [LARGE SCALE GENOMIC DNA]</scope>
    <source>
        <strain evidence="6 7">SK-16</strain>
    </source>
</reference>
<comment type="caution">
    <text evidence="6">The sequence shown here is derived from an EMBL/GenBank/DDBJ whole genome shotgun (WGS) entry which is preliminary data.</text>
</comment>
<evidence type="ECO:0000259" key="5">
    <source>
        <dbReference type="PROSITE" id="PS50977"/>
    </source>
</evidence>
<sequence length="201" mass="23148">MIQRIKSEETQRLILVNAFTLFYKNGYRSTSIPDIVKHAGLSKGAFYHHFKSKEDLGKQTINHILRNRIYNGIIGPIKNHDSKPVITFLIDLFTNRIANFSETESRLGCPLNNLINELGCAEETFRINLRKIIEEWKTALIDLLEYGKEKGEIKKNINTTVTAMYIISAFEGARGIGKLYNDKEILQQYLFGFIAYVKQLE</sequence>
<accession>A0A1E5SI51</accession>
<dbReference type="PRINTS" id="PR00455">
    <property type="entry name" value="HTHTETR"/>
</dbReference>
<dbReference type="GO" id="GO:0003677">
    <property type="term" value="F:DNA binding"/>
    <property type="evidence" value="ECO:0007669"/>
    <property type="project" value="UniProtKB-UniRule"/>
</dbReference>
<dbReference type="InterPro" id="IPR011075">
    <property type="entry name" value="TetR_C"/>
</dbReference>
<evidence type="ECO:0000313" key="6">
    <source>
        <dbReference type="EMBL" id="OEJ98791.1"/>
    </source>
</evidence>
<evidence type="ECO:0000256" key="3">
    <source>
        <dbReference type="ARBA" id="ARBA00023163"/>
    </source>
</evidence>
<proteinExistence type="predicted"/>
<evidence type="ECO:0000256" key="2">
    <source>
        <dbReference type="ARBA" id="ARBA00023125"/>
    </source>
</evidence>
<keyword evidence="7" id="KW-1185">Reference proteome</keyword>
<dbReference type="PANTHER" id="PTHR47506">
    <property type="entry name" value="TRANSCRIPTIONAL REGULATORY PROTEIN"/>
    <property type="match status" value="1"/>
</dbReference>
<dbReference type="Gene3D" id="1.10.357.10">
    <property type="entry name" value="Tetracycline Repressor, domain 2"/>
    <property type="match status" value="1"/>
</dbReference>
<dbReference type="Pfam" id="PF16925">
    <property type="entry name" value="TetR_C_13"/>
    <property type="match status" value="1"/>
</dbReference>
<dbReference type="SUPFAM" id="SSF48498">
    <property type="entry name" value="Tetracyclin repressor-like, C-terminal domain"/>
    <property type="match status" value="1"/>
</dbReference>
<dbReference type="AlphaFoldDB" id="A0A1E5SI51"/>
<keyword evidence="3" id="KW-0804">Transcription</keyword>
<keyword evidence="2 4" id="KW-0238">DNA-binding</keyword>
<dbReference type="Pfam" id="PF00440">
    <property type="entry name" value="TetR_N"/>
    <property type="match status" value="1"/>
</dbReference>
<dbReference type="InterPro" id="IPR009057">
    <property type="entry name" value="Homeodomain-like_sf"/>
</dbReference>
<dbReference type="InterPro" id="IPR001647">
    <property type="entry name" value="HTH_TetR"/>
</dbReference>
<dbReference type="InterPro" id="IPR036271">
    <property type="entry name" value="Tet_transcr_reg_TetR-rel_C_sf"/>
</dbReference>
<dbReference type="EMBL" id="MDJD01000054">
    <property type="protein sequence ID" value="OEJ98791.1"/>
    <property type="molecule type" value="Genomic_DNA"/>
</dbReference>
<dbReference type="STRING" id="1849968.A8C32_06230"/>